<feature type="transmembrane region" description="Helical" evidence="1">
    <location>
        <begin position="36"/>
        <end position="56"/>
    </location>
</feature>
<comment type="caution">
    <text evidence="2">The sequence shown here is derived from an EMBL/GenBank/DDBJ whole genome shotgun (WGS) entry which is preliminary data.</text>
</comment>
<keyword evidence="1" id="KW-0472">Membrane</keyword>
<feature type="transmembrane region" description="Helical" evidence="1">
    <location>
        <begin position="12"/>
        <end position="30"/>
    </location>
</feature>
<reference evidence="2" key="1">
    <citation type="journal article" date="2015" name="Nature">
        <title>Complex archaea that bridge the gap between prokaryotes and eukaryotes.</title>
        <authorList>
            <person name="Spang A."/>
            <person name="Saw J.H."/>
            <person name="Jorgensen S.L."/>
            <person name="Zaremba-Niedzwiedzka K."/>
            <person name="Martijn J."/>
            <person name="Lind A.E."/>
            <person name="van Eijk R."/>
            <person name="Schleper C."/>
            <person name="Guy L."/>
            <person name="Ettema T.J."/>
        </authorList>
    </citation>
    <scope>NUCLEOTIDE SEQUENCE</scope>
</reference>
<gene>
    <name evidence="2" type="ORF">LCGC14_1675150</name>
</gene>
<proteinExistence type="predicted"/>
<protein>
    <submittedName>
        <fullName evidence="2">Uncharacterized protein</fullName>
    </submittedName>
</protein>
<keyword evidence="1" id="KW-1133">Transmembrane helix</keyword>
<dbReference type="AlphaFoldDB" id="A0A0F9ICM1"/>
<evidence type="ECO:0000313" key="2">
    <source>
        <dbReference type="EMBL" id="KKM17499.1"/>
    </source>
</evidence>
<organism evidence="2">
    <name type="scientific">marine sediment metagenome</name>
    <dbReference type="NCBI Taxonomy" id="412755"/>
    <lineage>
        <taxon>unclassified sequences</taxon>
        <taxon>metagenomes</taxon>
        <taxon>ecological metagenomes</taxon>
    </lineage>
</organism>
<keyword evidence="1" id="KW-0812">Transmembrane</keyword>
<accession>A0A0F9ICM1</accession>
<name>A0A0F9ICM1_9ZZZZ</name>
<dbReference type="EMBL" id="LAZR01014435">
    <property type="protein sequence ID" value="KKM17499.1"/>
    <property type="molecule type" value="Genomic_DNA"/>
</dbReference>
<evidence type="ECO:0000256" key="1">
    <source>
        <dbReference type="SAM" id="Phobius"/>
    </source>
</evidence>
<sequence>MKKEGSGIARSIWKLILGGAVTAAGWFLVAPELGEVTLTGAAVIGIALFVVGISTLSDVI</sequence>